<evidence type="ECO:0000313" key="3">
    <source>
        <dbReference type="Proteomes" id="UP000298663"/>
    </source>
</evidence>
<protein>
    <submittedName>
        <fullName evidence="2">Uncharacterized protein</fullName>
    </submittedName>
</protein>
<evidence type="ECO:0000313" key="2">
    <source>
        <dbReference type="EMBL" id="TKR61857.1"/>
    </source>
</evidence>
<proteinExistence type="predicted"/>
<dbReference type="AlphaFoldDB" id="A0A4U5LZU3"/>
<organism evidence="2 3">
    <name type="scientific">Steinernema carpocapsae</name>
    <name type="common">Entomopathogenic nematode</name>
    <dbReference type="NCBI Taxonomy" id="34508"/>
    <lineage>
        <taxon>Eukaryota</taxon>
        <taxon>Metazoa</taxon>
        <taxon>Ecdysozoa</taxon>
        <taxon>Nematoda</taxon>
        <taxon>Chromadorea</taxon>
        <taxon>Rhabditida</taxon>
        <taxon>Tylenchina</taxon>
        <taxon>Panagrolaimomorpha</taxon>
        <taxon>Strongyloidoidea</taxon>
        <taxon>Steinernematidae</taxon>
        <taxon>Steinernema</taxon>
    </lineage>
</organism>
<accession>A0A4U5LZU3</accession>
<reference evidence="2 3" key="1">
    <citation type="journal article" date="2015" name="Genome Biol.">
        <title>Comparative genomics of Steinernema reveals deeply conserved gene regulatory networks.</title>
        <authorList>
            <person name="Dillman A.R."/>
            <person name="Macchietto M."/>
            <person name="Porter C.F."/>
            <person name="Rogers A."/>
            <person name="Williams B."/>
            <person name="Antoshechkin I."/>
            <person name="Lee M.M."/>
            <person name="Goodwin Z."/>
            <person name="Lu X."/>
            <person name="Lewis E.E."/>
            <person name="Goodrich-Blair H."/>
            <person name="Stock S.P."/>
            <person name="Adams B.J."/>
            <person name="Sternberg P.W."/>
            <person name="Mortazavi A."/>
        </authorList>
    </citation>
    <scope>NUCLEOTIDE SEQUENCE [LARGE SCALE GENOMIC DNA]</scope>
    <source>
        <strain evidence="2 3">ALL</strain>
    </source>
</reference>
<keyword evidence="3" id="KW-1185">Reference proteome</keyword>
<dbReference type="OrthoDB" id="10265800at2759"/>
<feature type="chain" id="PRO_5021006486" evidence="1">
    <location>
        <begin position="27"/>
        <end position="174"/>
    </location>
</feature>
<dbReference type="EMBL" id="AZBU02000011">
    <property type="protein sequence ID" value="TKR61857.1"/>
    <property type="molecule type" value="Genomic_DNA"/>
</dbReference>
<keyword evidence="1" id="KW-0732">Signal</keyword>
<name>A0A4U5LZU3_STECR</name>
<gene>
    <name evidence="2" type="ORF">L596_028911</name>
</gene>
<reference evidence="2 3" key="2">
    <citation type="journal article" date="2019" name="G3 (Bethesda)">
        <title>Hybrid Assembly of the Genome of the Entomopathogenic Nematode Steinernema carpocapsae Identifies the X-Chromosome.</title>
        <authorList>
            <person name="Serra L."/>
            <person name="Macchietto M."/>
            <person name="Macias-Munoz A."/>
            <person name="McGill C.J."/>
            <person name="Rodriguez I.M."/>
            <person name="Rodriguez B."/>
            <person name="Murad R."/>
            <person name="Mortazavi A."/>
        </authorList>
    </citation>
    <scope>NUCLEOTIDE SEQUENCE [LARGE SCALE GENOMIC DNA]</scope>
    <source>
        <strain evidence="2 3">ALL</strain>
    </source>
</reference>
<evidence type="ECO:0000256" key="1">
    <source>
        <dbReference type="SAM" id="SignalP"/>
    </source>
</evidence>
<dbReference type="Proteomes" id="UP000298663">
    <property type="component" value="Unassembled WGS sequence"/>
</dbReference>
<feature type="signal peptide" evidence="1">
    <location>
        <begin position="1"/>
        <end position="26"/>
    </location>
</feature>
<sequence>MRKAIMIKRGSPKALVVLMLILMAKSTDLTQLAQNPAASATMLNFALRELQQTWKELLFTLEREYAGRNYLTLVSLPYTGFPTPEPHHHLPSLRTAFHRREASFQLQGLHSRHQMVVEPTDHRLKIQHLQEPAVDRVLILSIAWDHGGLFSSIISYAFPVSHEASSPFHSQSLK</sequence>
<comment type="caution">
    <text evidence="2">The sequence shown here is derived from an EMBL/GenBank/DDBJ whole genome shotgun (WGS) entry which is preliminary data.</text>
</comment>